<keyword evidence="3" id="KW-1185">Reference proteome</keyword>
<dbReference type="Proteomes" id="UP000006681">
    <property type="component" value="Chromosome"/>
</dbReference>
<evidence type="ECO:0000313" key="3">
    <source>
        <dbReference type="Proteomes" id="UP000006681"/>
    </source>
</evidence>
<gene>
    <name evidence="2" type="ordered locus">Vdis_1736</name>
</gene>
<dbReference type="EMBL" id="CP002100">
    <property type="protein sequence ID" value="ADN51110.1"/>
    <property type="molecule type" value="Genomic_DNA"/>
</dbReference>
<dbReference type="GeneID" id="9752679"/>
<feature type="region of interest" description="Disordered" evidence="1">
    <location>
        <begin position="48"/>
        <end position="67"/>
    </location>
</feature>
<name>E1QUJ1_VULDI</name>
<proteinExistence type="predicted"/>
<dbReference type="RefSeq" id="WP_013336835.1">
    <property type="nucleotide sequence ID" value="NC_014537.1"/>
</dbReference>
<accession>E1QUJ1</accession>
<dbReference type="HOGENOM" id="CLU_1623522_0_0_2"/>
<reference evidence="3" key="2">
    <citation type="journal article" date="2010" name="Stand. Genomic Sci.">
        <title>Complete genome sequence of Vulcanisaeta distributa type strain (IC-017T).</title>
        <authorList>
            <person name="Mavromatis K."/>
            <person name="Sikorski J."/>
            <person name="Pabst E."/>
            <person name="Teshima H."/>
            <person name="Lapidus A."/>
            <person name="Lucas S."/>
            <person name="Nolan M."/>
            <person name="Glavina Del Rio T."/>
            <person name="Cheng J."/>
            <person name="Bruce D."/>
            <person name="Goodwin L."/>
            <person name="Pitluck S."/>
            <person name="Liolios K."/>
            <person name="Ivanova N."/>
            <person name="Mikhailova N."/>
            <person name="Pati A."/>
            <person name="Chen A."/>
            <person name="Palaniappan K."/>
            <person name="Land M."/>
            <person name="Hauser L."/>
            <person name="Chang Y."/>
            <person name="Jeffries C."/>
            <person name="Rohde M."/>
            <person name="Spring S."/>
            <person name="Goker M."/>
            <person name="Wirth R."/>
            <person name="Woyke T."/>
            <person name="Bristow J."/>
            <person name="Eisen J."/>
            <person name="Markowitz V."/>
            <person name="Hugenholtz P."/>
            <person name="Klenk H."/>
            <person name="Kyrpides N."/>
        </authorList>
    </citation>
    <scope>NUCLEOTIDE SEQUENCE [LARGE SCALE GENOMIC DNA]</scope>
    <source>
        <strain evidence="3">DSM 14429 / JCM 11212 / NBRC 100878 / IC-017</strain>
    </source>
</reference>
<sequence length="143" mass="16279">MAKQVSLNELLNIVNNVENFEVVDYQGDSIVIDEVKGIVKIKDEETKKELSELRKRSPRGKPTPKQISTTAKAVKRLVENKVKFKVVFGPKEVIIRFDLDHYVRLSDKDVRIVGFSGRDEGALGLIADVLERYGPLVFLRRVK</sequence>
<organism evidence="2 3">
    <name type="scientific">Vulcanisaeta distributa (strain DSM 14429 / JCM 11212 / NBRC 100878 / IC-017)</name>
    <dbReference type="NCBI Taxonomy" id="572478"/>
    <lineage>
        <taxon>Archaea</taxon>
        <taxon>Thermoproteota</taxon>
        <taxon>Thermoprotei</taxon>
        <taxon>Thermoproteales</taxon>
        <taxon>Thermoproteaceae</taxon>
        <taxon>Vulcanisaeta</taxon>
    </lineage>
</organism>
<evidence type="ECO:0000313" key="2">
    <source>
        <dbReference type="EMBL" id="ADN51110.1"/>
    </source>
</evidence>
<reference evidence="2 3" key="1">
    <citation type="journal article" date="2010" name="Stand. Genomic Sci.">
        <title>Complete genome sequence of Vulcanisaeta distributa type strain (IC-017).</title>
        <authorList>
            <person name="Mavromatis K."/>
            <person name="Sikorski J."/>
            <person name="Pabst E."/>
            <person name="Teshima H."/>
            <person name="Lapidus A."/>
            <person name="Lucas S."/>
            <person name="Nolan M."/>
            <person name="Glavina Del Rio T."/>
            <person name="Cheng J.F."/>
            <person name="Bruce D."/>
            <person name="Goodwin L."/>
            <person name="Pitluck S."/>
            <person name="Liolios K."/>
            <person name="Ivanova N."/>
            <person name="Mikhailova N."/>
            <person name="Pati A."/>
            <person name="Chen A."/>
            <person name="Palaniappan K."/>
            <person name="Land M."/>
            <person name="Hauser L."/>
            <person name="Chang Y.J."/>
            <person name="Jeffries C.D."/>
            <person name="Rohde M."/>
            <person name="Spring S."/>
            <person name="Goker M."/>
            <person name="Wirth R."/>
            <person name="Woyke T."/>
            <person name="Bristow J."/>
            <person name="Eisen J.A."/>
            <person name="Markowitz V."/>
            <person name="Hugenholtz P."/>
            <person name="Klenk H.P."/>
            <person name="Kyrpides N.C."/>
        </authorList>
    </citation>
    <scope>NUCLEOTIDE SEQUENCE [LARGE SCALE GENOMIC DNA]</scope>
    <source>
        <strain evidence="3">DSM 14429 / JCM 11212 / NBRC 100878 / IC-017</strain>
    </source>
</reference>
<dbReference type="KEGG" id="vdi:Vdis_1736"/>
<evidence type="ECO:0000256" key="1">
    <source>
        <dbReference type="SAM" id="MobiDB-lite"/>
    </source>
</evidence>
<dbReference type="eggNOG" id="arCOG05437">
    <property type="taxonomic scope" value="Archaea"/>
</dbReference>
<protein>
    <submittedName>
        <fullName evidence="2">Uncharacterized protein</fullName>
    </submittedName>
</protein>
<dbReference type="OrthoDB" id="27106at2157"/>
<dbReference type="STRING" id="572478.Vdis_1736"/>
<dbReference type="AlphaFoldDB" id="E1QUJ1"/>